<evidence type="ECO:0000256" key="2">
    <source>
        <dbReference type="ARBA" id="ARBA00022723"/>
    </source>
</evidence>
<feature type="zinc finger region" description="FLZ-type" evidence="4">
    <location>
        <begin position="64"/>
        <end position="108"/>
    </location>
</feature>
<dbReference type="PANTHER" id="PTHR47847">
    <property type="entry name" value="FCS-LIKE ZINC FINGER 17"/>
    <property type="match status" value="1"/>
</dbReference>
<dbReference type="InterPro" id="IPR007650">
    <property type="entry name" value="Zf-FLZ_dom"/>
</dbReference>
<evidence type="ECO:0000256" key="1">
    <source>
        <dbReference type="ARBA" id="ARBA00009374"/>
    </source>
</evidence>
<dbReference type="Proteomes" id="UP000596660">
    <property type="component" value="Unplaced"/>
</dbReference>
<dbReference type="Gramene" id="AUR62001415-RA">
    <property type="protein sequence ID" value="AUR62001415-RA:cds"/>
    <property type="gene ID" value="AUR62001415"/>
</dbReference>
<proteinExistence type="inferred from homology"/>
<keyword evidence="2" id="KW-0479">Metal-binding</keyword>
<evidence type="ECO:0000313" key="6">
    <source>
        <dbReference type="EnsemblPlants" id="AUR62001415-RA:cds"/>
    </source>
</evidence>
<sequence>MVLSLVGSIKGGEISSAGLRIVILQISEVECSNIVVKSGLRSLTRTPINSISSKTSSSSMIIDCFLKSCHLCKKPLCPDKDVYMYRGDQGFCSIECRNRQIMVDEMKEIEVKTKKRLATSTTSIDCAGCETCKLLEVLRLRRHHRNNKFKSLVPPTKQQPPLLSFS</sequence>
<dbReference type="AlphaFoldDB" id="A0A803KQV9"/>
<reference evidence="6" key="1">
    <citation type="journal article" date="2017" name="Nature">
        <title>The genome of Chenopodium quinoa.</title>
        <authorList>
            <person name="Jarvis D.E."/>
            <person name="Ho Y.S."/>
            <person name="Lightfoot D.J."/>
            <person name="Schmoeckel S.M."/>
            <person name="Li B."/>
            <person name="Borm T.J.A."/>
            <person name="Ohyanagi H."/>
            <person name="Mineta K."/>
            <person name="Michell C.T."/>
            <person name="Saber N."/>
            <person name="Kharbatia N.M."/>
            <person name="Rupper R.R."/>
            <person name="Sharp A.R."/>
            <person name="Dally N."/>
            <person name="Boughton B.A."/>
            <person name="Woo Y.H."/>
            <person name="Gao G."/>
            <person name="Schijlen E.G.W.M."/>
            <person name="Guo X."/>
            <person name="Momin A.A."/>
            <person name="Negrao S."/>
            <person name="Al-Babili S."/>
            <person name="Gehring C."/>
            <person name="Roessner U."/>
            <person name="Jung C."/>
            <person name="Murphy K."/>
            <person name="Arold S.T."/>
            <person name="Gojobori T."/>
            <person name="van der Linden C.G."/>
            <person name="van Loo E.N."/>
            <person name="Jellen E.N."/>
            <person name="Maughan P.J."/>
            <person name="Tester M."/>
        </authorList>
    </citation>
    <scope>NUCLEOTIDE SEQUENCE [LARGE SCALE GENOMIC DNA]</scope>
    <source>
        <strain evidence="6">cv. PI 614886</strain>
    </source>
</reference>
<evidence type="ECO:0000256" key="4">
    <source>
        <dbReference type="PROSITE-ProRule" id="PRU01131"/>
    </source>
</evidence>
<keyword evidence="3" id="KW-0863">Zinc-finger</keyword>
<evidence type="ECO:0000313" key="7">
    <source>
        <dbReference type="Proteomes" id="UP000596660"/>
    </source>
</evidence>
<name>A0A803KQV9_CHEQI</name>
<keyword evidence="3" id="KW-0862">Zinc</keyword>
<comment type="similarity">
    <text evidence="1">Belongs to the FLZ family.</text>
</comment>
<dbReference type="OrthoDB" id="1927223at2759"/>
<accession>A0A803KQV9</accession>
<dbReference type="GeneID" id="110688029"/>
<organism evidence="6 7">
    <name type="scientific">Chenopodium quinoa</name>
    <name type="common">Quinoa</name>
    <dbReference type="NCBI Taxonomy" id="63459"/>
    <lineage>
        <taxon>Eukaryota</taxon>
        <taxon>Viridiplantae</taxon>
        <taxon>Streptophyta</taxon>
        <taxon>Embryophyta</taxon>
        <taxon>Tracheophyta</taxon>
        <taxon>Spermatophyta</taxon>
        <taxon>Magnoliopsida</taxon>
        <taxon>eudicotyledons</taxon>
        <taxon>Gunneridae</taxon>
        <taxon>Pentapetalae</taxon>
        <taxon>Caryophyllales</taxon>
        <taxon>Chenopodiaceae</taxon>
        <taxon>Chenopodioideae</taxon>
        <taxon>Atripliceae</taxon>
        <taxon>Chenopodium</taxon>
    </lineage>
</organism>
<feature type="domain" description="FLZ-type" evidence="5">
    <location>
        <begin position="64"/>
        <end position="108"/>
    </location>
</feature>
<dbReference type="EnsemblPlants" id="AUR62001415-RA">
    <property type="protein sequence ID" value="AUR62001415-RA:cds"/>
    <property type="gene ID" value="AUR62001415"/>
</dbReference>
<dbReference type="KEGG" id="cqi:110688029"/>
<gene>
    <name evidence="6" type="primary">LOC110688029</name>
</gene>
<dbReference type="OMA" id="CHGCETC"/>
<evidence type="ECO:0000256" key="3">
    <source>
        <dbReference type="ARBA" id="ARBA00022771"/>
    </source>
</evidence>
<dbReference type="RefSeq" id="XP_021720389.1">
    <property type="nucleotide sequence ID" value="XM_021864697.1"/>
</dbReference>
<protein>
    <recommendedName>
        <fullName evidence="5">FLZ-type domain-containing protein</fullName>
    </recommendedName>
</protein>
<keyword evidence="7" id="KW-1185">Reference proteome</keyword>
<dbReference type="InterPro" id="IPR044181">
    <property type="entry name" value="FLZ17/18"/>
</dbReference>
<evidence type="ECO:0000259" key="5">
    <source>
        <dbReference type="PROSITE" id="PS51795"/>
    </source>
</evidence>
<reference evidence="6" key="2">
    <citation type="submission" date="2021-03" db="UniProtKB">
        <authorList>
            <consortium name="EnsemblPlants"/>
        </authorList>
    </citation>
    <scope>IDENTIFICATION</scope>
</reference>
<dbReference type="Pfam" id="PF04570">
    <property type="entry name" value="zf-FLZ"/>
    <property type="match status" value="1"/>
</dbReference>
<dbReference type="PROSITE" id="PS51795">
    <property type="entry name" value="ZF_FLZ"/>
    <property type="match status" value="1"/>
</dbReference>
<dbReference type="GO" id="GO:0008270">
    <property type="term" value="F:zinc ion binding"/>
    <property type="evidence" value="ECO:0007669"/>
    <property type="project" value="UniProtKB-KW"/>
</dbReference>
<dbReference type="PANTHER" id="PTHR47847:SF2">
    <property type="entry name" value="FCS-LIKE ZINC FINGER 17-RELATED"/>
    <property type="match status" value="1"/>
</dbReference>